<dbReference type="EMBL" id="JARIHO010000006">
    <property type="protein sequence ID" value="KAJ7359821.1"/>
    <property type="molecule type" value="Genomic_DNA"/>
</dbReference>
<proteinExistence type="predicted"/>
<comment type="caution">
    <text evidence="2">The sequence shown here is derived from an EMBL/GenBank/DDBJ whole genome shotgun (WGS) entry which is preliminary data.</text>
</comment>
<feature type="chain" id="PRO_5041949848" description="Ricin B lectin domain-containing protein" evidence="1">
    <location>
        <begin position="19"/>
        <end position="193"/>
    </location>
</feature>
<evidence type="ECO:0000313" key="2">
    <source>
        <dbReference type="EMBL" id="KAJ7359821.1"/>
    </source>
</evidence>
<keyword evidence="3" id="KW-1185">Reference proteome</keyword>
<name>A0AAD7F144_9AGAR</name>
<reference evidence="2" key="1">
    <citation type="submission" date="2023-03" db="EMBL/GenBank/DDBJ databases">
        <title>Massive genome expansion in bonnet fungi (Mycena s.s.) driven by repeated elements and novel gene families across ecological guilds.</title>
        <authorList>
            <consortium name="Lawrence Berkeley National Laboratory"/>
            <person name="Harder C.B."/>
            <person name="Miyauchi S."/>
            <person name="Viragh M."/>
            <person name="Kuo A."/>
            <person name="Thoen E."/>
            <person name="Andreopoulos B."/>
            <person name="Lu D."/>
            <person name="Skrede I."/>
            <person name="Drula E."/>
            <person name="Henrissat B."/>
            <person name="Morin E."/>
            <person name="Kohler A."/>
            <person name="Barry K."/>
            <person name="LaButti K."/>
            <person name="Morin E."/>
            <person name="Salamov A."/>
            <person name="Lipzen A."/>
            <person name="Mereny Z."/>
            <person name="Hegedus B."/>
            <person name="Baldrian P."/>
            <person name="Stursova M."/>
            <person name="Weitz H."/>
            <person name="Taylor A."/>
            <person name="Grigoriev I.V."/>
            <person name="Nagy L.G."/>
            <person name="Martin F."/>
            <person name="Kauserud H."/>
        </authorList>
    </citation>
    <scope>NUCLEOTIDE SEQUENCE</scope>
    <source>
        <strain evidence="2">CBHHK002</strain>
    </source>
</reference>
<evidence type="ECO:0008006" key="4">
    <source>
        <dbReference type="Google" id="ProtNLM"/>
    </source>
</evidence>
<feature type="signal peptide" evidence="1">
    <location>
        <begin position="1"/>
        <end position="18"/>
    </location>
</feature>
<dbReference type="AlphaFoldDB" id="A0AAD7F144"/>
<accession>A0AAD7F144</accession>
<protein>
    <recommendedName>
        <fullName evidence="4">Ricin B lectin domain-containing protein</fullName>
    </recommendedName>
</protein>
<gene>
    <name evidence="2" type="ORF">DFH08DRAFT_801584</name>
</gene>
<dbReference type="CDD" id="cd00161">
    <property type="entry name" value="beta-trefoil_Ricin-like"/>
    <property type="match status" value="1"/>
</dbReference>
<keyword evidence="1" id="KW-0732">Signal</keyword>
<dbReference type="SUPFAM" id="SSF50370">
    <property type="entry name" value="Ricin B-like lectins"/>
    <property type="match status" value="1"/>
</dbReference>
<evidence type="ECO:0000256" key="1">
    <source>
        <dbReference type="SAM" id="SignalP"/>
    </source>
</evidence>
<dbReference type="InterPro" id="IPR035992">
    <property type="entry name" value="Ricin_B-like_lectins"/>
</dbReference>
<evidence type="ECO:0000313" key="3">
    <source>
        <dbReference type="Proteomes" id="UP001218218"/>
    </source>
</evidence>
<sequence>MFSKIIALAVSAAAFVSAVPSMQAPMVSCGVTMQASSVGHELGAGAYTIYNKARPSQCLVSYNPGAPVLMVPCDGVPAAFRTWKVTSLEEPGKFYITNRGTNSGGDLNVGLEFFEIDDVVVVNKGFGTPLSVVRVADGHAIGVHFPGLQKQVWEVCEEDEGLSRVHIDPFKVDGKSEQIWYFGPAYDDARTHH</sequence>
<dbReference type="Proteomes" id="UP001218218">
    <property type="component" value="Unassembled WGS sequence"/>
</dbReference>
<organism evidence="2 3">
    <name type="scientific">Mycena albidolilacea</name>
    <dbReference type="NCBI Taxonomy" id="1033008"/>
    <lineage>
        <taxon>Eukaryota</taxon>
        <taxon>Fungi</taxon>
        <taxon>Dikarya</taxon>
        <taxon>Basidiomycota</taxon>
        <taxon>Agaricomycotina</taxon>
        <taxon>Agaricomycetes</taxon>
        <taxon>Agaricomycetidae</taxon>
        <taxon>Agaricales</taxon>
        <taxon>Marasmiineae</taxon>
        <taxon>Mycenaceae</taxon>
        <taxon>Mycena</taxon>
    </lineage>
</organism>